<name>A0ABV7JGB0_9SPHI</name>
<evidence type="ECO:0000313" key="6">
    <source>
        <dbReference type="Proteomes" id="UP001595526"/>
    </source>
</evidence>
<evidence type="ECO:0000256" key="3">
    <source>
        <dbReference type="ARBA" id="ARBA00006171"/>
    </source>
</evidence>
<accession>A0ABV7JGB0</accession>
<evidence type="ECO:0000256" key="1">
    <source>
        <dbReference type="ARBA" id="ARBA00000830"/>
    </source>
</evidence>
<dbReference type="Gene3D" id="3.40.50.1000">
    <property type="entry name" value="HAD superfamily/HAD-like"/>
    <property type="match status" value="1"/>
</dbReference>
<organism evidence="5 6">
    <name type="scientific">Parapedobacter deserti</name>
    <dbReference type="NCBI Taxonomy" id="1912957"/>
    <lineage>
        <taxon>Bacteria</taxon>
        <taxon>Pseudomonadati</taxon>
        <taxon>Bacteroidota</taxon>
        <taxon>Sphingobacteriia</taxon>
        <taxon>Sphingobacteriales</taxon>
        <taxon>Sphingobacteriaceae</taxon>
        <taxon>Parapedobacter</taxon>
    </lineage>
</organism>
<comment type="similarity">
    <text evidence="3">Belongs to the HAD-like hydrolase superfamily. CbbY/CbbZ/Gph/YieH family.</text>
</comment>
<proteinExistence type="inferred from homology"/>
<reference evidence="6" key="1">
    <citation type="journal article" date="2019" name="Int. J. Syst. Evol. Microbiol.">
        <title>The Global Catalogue of Microorganisms (GCM) 10K type strain sequencing project: providing services to taxonomists for standard genome sequencing and annotation.</title>
        <authorList>
            <consortium name="The Broad Institute Genomics Platform"/>
            <consortium name="The Broad Institute Genome Sequencing Center for Infectious Disease"/>
            <person name="Wu L."/>
            <person name="Ma J."/>
        </authorList>
    </citation>
    <scope>NUCLEOTIDE SEQUENCE [LARGE SCALE GENOMIC DNA]</scope>
    <source>
        <strain evidence="6">KCTC 52416</strain>
    </source>
</reference>
<evidence type="ECO:0000256" key="2">
    <source>
        <dbReference type="ARBA" id="ARBA00004818"/>
    </source>
</evidence>
<dbReference type="GO" id="GO:0016787">
    <property type="term" value="F:hydrolase activity"/>
    <property type="evidence" value="ECO:0007669"/>
    <property type="project" value="UniProtKB-KW"/>
</dbReference>
<dbReference type="InterPro" id="IPR036412">
    <property type="entry name" value="HAD-like_sf"/>
</dbReference>
<gene>
    <name evidence="5" type="ORF">ACFOET_05560</name>
</gene>
<dbReference type="InterPro" id="IPR041492">
    <property type="entry name" value="HAD_2"/>
</dbReference>
<dbReference type="Pfam" id="PF13419">
    <property type="entry name" value="HAD_2"/>
    <property type="match status" value="1"/>
</dbReference>
<keyword evidence="5" id="KW-0378">Hydrolase</keyword>
<dbReference type="InterPro" id="IPR023198">
    <property type="entry name" value="PGP-like_dom2"/>
</dbReference>
<dbReference type="SFLD" id="SFLDS00003">
    <property type="entry name" value="Haloacid_Dehalogenase"/>
    <property type="match status" value="1"/>
</dbReference>
<dbReference type="InterPro" id="IPR050155">
    <property type="entry name" value="HAD-like_hydrolase_sf"/>
</dbReference>
<evidence type="ECO:0000256" key="4">
    <source>
        <dbReference type="ARBA" id="ARBA00013078"/>
    </source>
</evidence>
<dbReference type="EMBL" id="JBHRTA010000014">
    <property type="protein sequence ID" value="MFC3197071.1"/>
    <property type="molecule type" value="Genomic_DNA"/>
</dbReference>
<dbReference type="SFLD" id="SFLDG01129">
    <property type="entry name" value="C1.5:_HAD__Beta-PGM__Phosphata"/>
    <property type="match status" value="1"/>
</dbReference>
<dbReference type="PANTHER" id="PTHR43434:SF1">
    <property type="entry name" value="PHOSPHOGLYCOLATE PHOSPHATASE"/>
    <property type="match status" value="1"/>
</dbReference>
<sequence length="219" mass="23508">MQKTIRSVIFDLDGTLANTLPLCISAFRASIEPLANRAVSDAEIIATFGPSEEGTIMSLAPNHYEQGIADYLRHYRVLHDMCPTAFTGIADLLDILTLRGVALAMVTGKGPVSTKISLEHFGLTRFFQVIETGSPAGPVKAQGIRKVLKTLSIKDKSQVIYVGDAPSDVSAAREAGIAVIGAAWAETTDAKALEAMQPDALFYAVDDFKTWLNDGRLPA</sequence>
<comment type="pathway">
    <text evidence="2">Organic acid metabolism; glycolate biosynthesis; glycolate from 2-phosphoglycolate: step 1/1.</text>
</comment>
<dbReference type="Gene3D" id="1.10.150.240">
    <property type="entry name" value="Putative phosphatase, domain 2"/>
    <property type="match status" value="1"/>
</dbReference>
<dbReference type="SUPFAM" id="SSF56784">
    <property type="entry name" value="HAD-like"/>
    <property type="match status" value="1"/>
</dbReference>
<dbReference type="InterPro" id="IPR023214">
    <property type="entry name" value="HAD_sf"/>
</dbReference>
<comment type="caution">
    <text evidence="5">The sequence shown here is derived from an EMBL/GenBank/DDBJ whole genome shotgun (WGS) entry which is preliminary data.</text>
</comment>
<dbReference type="PANTHER" id="PTHR43434">
    <property type="entry name" value="PHOSPHOGLYCOLATE PHOSPHATASE"/>
    <property type="match status" value="1"/>
</dbReference>
<dbReference type="EC" id="3.1.3.18" evidence="4"/>
<keyword evidence="6" id="KW-1185">Reference proteome</keyword>
<dbReference type="Proteomes" id="UP001595526">
    <property type="component" value="Unassembled WGS sequence"/>
</dbReference>
<protein>
    <recommendedName>
        <fullName evidence="4">phosphoglycolate phosphatase</fullName>
        <ecNumber evidence="4">3.1.3.18</ecNumber>
    </recommendedName>
</protein>
<comment type="catalytic activity">
    <reaction evidence="1">
        <text>2-phosphoglycolate + H2O = glycolate + phosphate</text>
        <dbReference type="Rhea" id="RHEA:14369"/>
        <dbReference type="ChEBI" id="CHEBI:15377"/>
        <dbReference type="ChEBI" id="CHEBI:29805"/>
        <dbReference type="ChEBI" id="CHEBI:43474"/>
        <dbReference type="ChEBI" id="CHEBI:58033"/>
        <dbReference type="EC" id="3.1.3.18"/>
    </reaction>
</comment>
<evidence type="ECO:0000313" key="5">
    <source>
        <dbReference type="EMBL" id="MFC3197071.1"/>
    </source>
</evidence>
<dbReference type="RefSeq" id="WP_379020413.1">
    <property type="nucleotide sequence ID" value="NZ_JBHRTA010000014.1"/>
</dbReference>